<organism evidence="1 2">
    <name type="scientific">Geoalkalibacter halelectricus</name>
    <dbReference type="NCBI Taxonomy" id="2847045"/>
    <lineage>
        <taxon>Bacteria</taxon>
        <taxon>Pseudomonadati</taxon>
        <taxon>Thermodesulfobacteriota</taxon>
        <taxon>Desulfuromonadia</taxon>
        <taxon>Desulfuromonadales</taxon>
        <taxon>Geoalkalibacteraceae</taxon>
        <taxon>Geoalkalibacter</taxon>
    </lineage>
</organism>
<protein>
    <submittedName>
        <fullName evidence="1">Uncharacterized protein</fullName>
    </submittedName>
</protein>
<dbReference type="Proteomes" id="UP001060414">
    <property type="component" value="Chromosome"/>
</dbReference>
<sequence length="79" mass="8874">MTRRDIIVQILAEASGRPLEGAGELFDAMVREEMIHNVDLDEVFSSGQAEEMLRNFRAELPGIRRWLCETGLLSDCGHA</sequence>
<evidence type="ECO:0000313" key="2">
    <source>
        <dbReference type="Proteomes" id="UP001060414"/>
    </source>
</evidence>
<dbReference type="EMBL" id="CP092109">
    <property type="protein sequence ID" value="UWZ78761.1"/>
    <property type="molecule type" value="Genomic_DNA"/>
</dbReference>
<evidence type="ECO:0000313" key="1">
    <source>
        <dbReference type="EMBL" id="UWZ78761.1"/>
    </source>
</evidence>
<gene>
    <name evidence="1" type="ORF">L9S41_13885</name>
</gene>
<reference evidence="1" key="1">
    <citation type="journal article" date="2022" name="Environ. Microbiol.">
        <title>Geoalkalibacter halelectricus SAP #1 sp. nov. possessing extracellular electron transfer and mineral#reducing capabilities from a haloalkaline environment.</title>
        <authorList>
            <person name="Yadav S."/>
            <person name="Singh R."/>
            <person name="Sundharam S.S."/>
            <person name="Chaudhary S."/>
            <person name="Krishnamurthi S."/>
            <person name="Patil S.A."/>
        </authorList>
    </citation>
    <scope>NUCLEOTIDE SEQUENCE</scope>
    <source>
        <strain evidence="1">SAP-1</strain>
    </source>
</reference>
<dbReference type="RefSeq" id="WP_260747119.1">
    <property type="nucleotide sequence ID" value="NZ_CP092109.1"/>
</dbReference>
<proteinExistence type="predicted"/>
<accession>A0ABY5ZJ57</accession>
<name>A0ABY5ZJ57_9BACT</name>
<keyword evidence="2" id="KW-1185">Reference proteome</keyword>